<dbReference type="NCBIfam" id="TIGR01563">
    <property type="entry name" value="gp16_SPP1"/>
    <property type="match status" value="1"/>
</dbReference>
<sequence length="112" mass="12351">MSRPHLNRMLVLETPQRANDGAGGYTEVWQPLGTLWAEVRARTGREAVKGGLAISRTGFKITVRAAPIGSVERPTAEQRFRDGTRIFVIRAVADHDVGGRYLTCFADEEVVV</sequence>
<proteinExistence type="predicted"/>
<dbReference type="RefSeq" id="WP_243260779.1">
    <property type="nucleotide sequence ID" value="NZ_CAXAXN010000002.1"/>
</dbReference>
<organism evidence="1 2">
    <name type="scientific">Sulfitobacter dubius</name>
    <dbReference type="NCBI Taxonomy" id="218673"/>
    <lineage>
        <taxon>Bacteria</taxon>
        <taxon>Pseudomonadati</taxon>
        <taxon>Pseudomonadota</taxon>
        <taxon>Alphaproteobacteria</taxon>
        <taxon>Rhodobacterales</taxon>
        <taxon>Roseobacteraceae</taxon>
        <taxon>Sulfitobacter</taxon>
    </lineage>
</organism>
<gene>
    <name evidence="1" type="ORF">DSM109990_01941</name>
</gene>
<keyword evidence="2" id="KW-1185">Reference proteome</keyword>
<dbReference type="InterPro" id="IPR008767">
    <property type="entry name" value="Phage_SPP1_head-tail_adaptor"/>
</dbReference>
<protein>
    <recommendedName>
        <fullName evidence="3">Head-tail adaptor</fullName>
    </recommendedName>
</protein>
<name>A0ABY3ZKJ3_9RHOB</name>
<accession>A0ABY3ZKJ3</accession>
<dbReference type="Gene3D" id="2.40.10.270">
    <property type="entry name" value="Bacteriophage SPP1 head-tail adaptor protein"/>
    <property type="match status" value="1"/>
</dbReference>
<dbReference type="Pfam" id="PF05521">
    <property type="entry name" value="Phage_HCP"/>
    <property type="match status" value="1"/>
</dbReference>
<evidence type="ECO:0000313" key="2">
    <source>
        <dbReference type="Proteomes" id="UP000831019"/>
    </source>
</evidence>
<evidence type="ECO:0008006" key="3">
    <source>
        <dbReference type="Google" id="ProtNLM"/>
    </source>
</evidence>
<reference evidence="2" key="1">
    <citation type="journal article" date="2022" name="Microorganisms">
        <title>Beyond the ABCs#Discovery of Three New Plasmid Types in Rhodobacterales (RepQ, RepY, RepW).</title>
        <authorList>
            <person name="Freese H.M."/>
            <person name="Ringel V."/>
            <person name="Overmann J."/>
            <person name="Petersen J."/>
        </authorList>
    </citation>
    <scope>NUCLEOTIDE SEQUENCE [LARGE SCALE GENOMIC DNA]</scope>
    <source>
        <strain evidence="2">DSM 109990</strain>
    </source>
</reference>
<dbReference type="InterPro" id="IPR038666">
    <property type="entry name" value="SSP1_head-tail_sf"/>
</dbReference>
<dbReference type="Proteomes" id="UP000831019">
    <property type="component" value="Chromosome"/>
</dbReference>
<dbReference type="EMBL" id="CP085144">
    <property type="protein sequence ID" value="UOA15121.1"/>
    <property type="molecule type" value="Genomic_DNA"/>
</dbReference>
<evidence type="ECO:0000313" key="1">
    <source>
        <dbReference type="EMBL" id="UOA15121.1"/>
    </source>
</evidence>